<evidence type="ECO:0000313" key="1">
    <source>
        <dbReference type="EMBL" id="KAF9443060.1"/>
    </source>
</evidence>
<dbReference type="Proteomes" id="UP000807342">
    <property type="component" value="Unassembled WGS sequence"/>
</dbReference>
<reference evidence="1" key="1">
    <citation type="submission" date="2020-11" db="EMBL/GenBank/DDBJ databases">
        <authorList>
            <consortium name="DOE Joint Genome Institute"/>
            <person name="Ahrendt S."/>
            <person name="Riley R."/>
            <person name="Andreopoulos W."/>
            <person name="Labutti K."/>
            <person name="Pangilinan J."/>
            <person name="Ruiz-Duenas F.J."/>
            <person name="Barrasa J.M."/>
            <person name="Sanchez-Garcia M."/>
            <person name="Camarero S."/>
            <person name="Miyauchi S."/>
            <person name="Serrano A."/>
            <person name="Linde D."/>
            <person name="Babiker R."/>
            <person name="Drula E."/>
            <person name="Ayuso-Fernandez I."/>
            <person name="Pacheco R."/>
            <person name="Padilla G."/>
            <person name="Ferreira P."/>
            <person name="Barriuso J."/>
            <person name="Kellner H."/>
            <person name="Castanera R."/>
            <person name="Alfaro M."/>
            <person name="Ramirez L."/>
            <person name="Pisabarro A.G."/>
            <person name="Kuo A."/>
            <person name="Tritt A."/>
            <person name="Lipzen A."/>
            <person name="He G."/>
            <person name="Yan M."/>
            <person name="Ng V."/>
            <person name="Cullen D."/>
            <person name="Martin F."/>
            <person name="Rosso M.-N."/>
            <person name="Henrissat B."/>
            <person name="Hibbett D."/>
            <person name="Martinez A.T."/>
            <person name="Grigoriev I.V."/>
        </authorList>
    </citation>
    <scope>NUCLEOTIDE SEQUENCE</scope>
    <source>
        <strain evidence="1">MF-IS2</strain>
    </source>
</reference>
<organism evidence="1 2">
    <name type="scientific">Macrolepiota fuliginosa MF-IS2</name>
    <dbReference type="NCBI Taxonomy" id="1400762"/>
    <lineage>
        <taxon>Eukaryota</taxon>
        <taxon>Fungi</taxon>
        <taxon>Dikarya</taxon>
        <taxon>Basidiomycota</taxon>
        <taxon>Agaricomycotina</taxon>
        <taxon>Agaricomycetes</taxon>
        <taxon>Agaricomycetidae</taxon>
        <taxon>Agaricales</taxon>
        <taxon>Agaricineae</taxon>
        <taxon>Agaricaceae</taxon>
        <taxon>Macrolepiota</taxon>
    </lineage>
</organism>
<gene>
    <name evidence="1" type="ORF">P691DRAFT_764637</name>
</gene>
<protein>
    <submittedName>
        <fullName evidence="1">Uncharacterized protein</fullName>
    </submittedName>
</protein>
<name>A0A9P5X4G8_9AGAR</name>
<dbReference type="AlphaFoldDB" id="A0A9P5X4G8"/>
<accession>A0A9P5X4G8</accession>
<evidence type="ECO:0000313" key="2">
    <source>
        <dbReference type="Proteomes" id="UP000807342"/>
    </source>
</evidence>
<keyword evidence="2" id="KW-1185">Reference proteome</keyword>
<proteinExistence type="predicted"/>
<dbReference type="EMBL" id="MU151525">
    <property type="protein sequence ID" value="KAF9443060.1"/>
    <property type="molecule type" value="Genomic_DNA"/>
</dbReference>
<dbReference type="OrthoDB" id="2915404at2759"/>
<comment type="caution">
    <text evidence="1">The sequence shown here is derived from an EMBL/GenBank/DDBJ whole genome shotgun (WGS) entry which is preliminary data.</text>
</comment>
<sequence length="395" mass="43202">MAQELCASNSGDGCGSISPHKSTSGLCVNCEKLSELEDGTPAYNQWKSYQQCIGCGMAWKNLSHPICGCCKQLHSTSETQGFKQANCTVTVTSPASGTLQQATDVAQQHIAAAIWLLTAKANIAGDPNKVFITISGGQVTTPSSHQQNIDPDLGSWGCSWSKSDYMTEVLNTALITLNSCWAKTHGMELEHDEVELCWTGNKIFLSGTANGTVKSVYKQYMTGEMAAFYAPSDVKTKHATGGLKNQQVMSLKIYIDKGKLSYLCTNKASDGLSGTVTKIQFTKANLVCDSEMGLVNIMWPESVTPSKTQTGYLGTETFVSRATKNVYELTIGSDLFVTKQFSNIDIAPTWDNNCDFLRCELIHLKTLDWFWSKFKQGTKENHMEVSSGKRVIFTT</sequence>